<dbReference type="AlphaFoldDB" id="A0A179FVM3"/>
<feature type="compositionally biased region" description="Polar residues" evidence="1">
    <location>
        <begin position="533"/>
        <end position="548"/>
    </location>
</feature>
<evidence type="ECO:0000313" key="3">
    <source>
        <dbReference type="EMBL" id="OAQ69171.1"/>
    </source>
</evidence>
<sequence length="563" mass="60114">MLPMAQELRSIVSTQYGANKQHRPRLWTERGLSLHECRNDNLAGNNKADIEASAGVQISCTKCYLKGKARAKLTVNGSFNATKVIDDVQTEAKEALDSIKDYFSNITQVALGNIKNQTLNEIPDEIREVPPPQIDFNVDLDFPGYDLQVEFEDTELYVELSTVISAGLTYTIPLYSSKSFGLSLGPDLLFGAVFSFDLILSVENEIEIRNGFHIRLEKKMIMKIVLFGKEASDLQLHGGKFEFLPVTIESGSTVFKALLRLQLRAGISLPEFKSNIQKLEFGAGVEARIYANIAEFVTNVTANFGLTDKRDNCALRVVQDYKFAIGAAAGATVNLLGNTYGPTPATEVPIYYTTLAAACITKRKATTTVTTPAVSGLAFRRDDGMSTTTTTTKITYSIVACKSQGLVNCPASLQTVSRNVVTKTLTSTVASGSRAVWSTPSVTAFAAVDFGNDSLPLTGLSGKPKSYIPPPPSTTTSGTGNVGPASTSGAAEGDGQGVNSKMIIGVSVGVGVPVLAAVIGGFFIIHRKRRLPTSASDSDSGTPVSESKQGVKVGYAAVSQVQD</sequence>
<dbReference type="STRING" id="1380566.A0A179FVM3"/>
<evidence type="ECO:0000313" key="4">
    <source>
        <dbReference type="Proteomes" id="UP000078397"/>
    </source>
</evidence>
<reference evidence="3 4" key="1">
    <citation type="journal article" date="2016" name="PLoS Pathog.">
        <title>Biosynthesis of antibiotic leucinostatins in bio-control fungus Purpureocillium lilacinum and their inhibition on phytophthora revealed by genome mining.</title>
        <authorList>
            <person name="Wang G."/>
            <person name="Liu Z."/>
            <person name="Lin R."/>
            <person name="Li E."/>
            <person name="Mao Z."/>
            <person name="Ling J."/>
            <person name="Yang Y."/>
            <person name="Yin W.B."/>
            <person name="Xie B."/>
        </authorList>
    </citation>
    <scope>NUCLEOTIDE SEQUENCE [LARGE SCALE GENOMIC DNA]</scope>
    <source>
        <strain evidence="3">170</strain>
    </source>
</reference>
<dbReference type="RefSeq" id="XP_018146021.1">
    <property type="nucleotide sequence ID" value="XM_018284501.1"/>
</dbReference>
<keyword evidence="2" id="KW-0472">Membrane</keyword>
<dbReference type="EMBL" id="LSBJ02000003">
    <property type="protein sequence ID" value="OAQ69171.1"/>
    <property type="molecule type" value="Genomic_DNA"/>
</dbReference>
<organism evidence="3 4">
    <name type="scientific">Pochonia chlamydosporia 170</name>
    <dbReference type="NCBI Taxonomy" id="1380566"/>
    <lineage>
        <taxon>Eukaryota</taxon>
        <taxon>Fungi</taxon>
        <taxon>Dikarya</taxon>
        <taxon>Ascomycota</taxon>
        <taxon>Pezizomycotina</taxon>
        <taxon>Sordariomycetes</taxon>
        <taxon>Hypocreomycetidae</taxon>
        <taxon>Hypocreales</taxon>
        <taxon>Clavicipitaceae</taxon>
        <taxon>Pochonia</taxon>
    </lineage>
</organism>
<feature type="compositionally biased region" description="Low complexity" evidence="1">
    <location>
        <begin position="474"/>
        <end position="484"/>
    </location>
</feature>
<dbReference type="GeneID" id="28848495"/>
<evidence type="ECO:0000256" key="2">
    <source>
        <dbReference type="SAM" id="Phobius"/>
    </source>
</evidence>
<dbReference type="KEGG" id="pchm:VFPPC_05278"/>
<gene>
    <name evidence="3" type="ORF">VFPPC_05278</name>
</gene>
<evidence type="ECO:0000256" key="1">
    <source>
        <dbReference type="SAM" id="MobiDB-lite"/>
    </source>
</evidence>
<keyword evidence="2 3" id="KW-0812">Transmembrane</keyword>
<keyword evidence="2" id="KW-1133">Transmembrane helix</keyword>
<feature type="transmembrane region" description="Helical" evidence="2">
    <location>
        <begin position="502"/>
        <end position="525"/>
    </location>
</feature>
<protein>
    <submittedName>
        <fullName evidence="3">Transmembrane alpha-helix domain-containing protein</fullName>
    </submittedName>
</protein>
<feature type="region of interest" description="Disordered" evidence="1">
    <location>
        <begin position="461"/>
        <end position="493"/>
    </location>
</feature>
<keyword evidence="4" id="KW-1185">Reference proteome</keyword>
<name>A0A179FVM3_METCM</name>
<accession>A0A179FVM3</accession>
<dbReference type="OrthoDB" id="4733706at2759"/>
<proteinExistence type="predicted"/>
<comment type="caution">
    <text evidence="3">The sequence shown here is derived from an EMBL/GenBank/DDBJ whole genome shotgun (WGS) entry which is preliminary data.</text>
</comment>
<feature type="region of interest" description="Disordered" evidence="1">
    <location>
        <begin position="532"/>
        <end position="552"/>
    </location>
</feature>
<dbReference type="Proteomes" id="UP000078397">
    <property type="component" value="Unassembled WGS sequence"/>
</dbReference>